<dbReference type="GO" id="GO:0035251">
    <property type="term" value="F:UDP-glucosyltransferase activity"/>
    <property type="evidence" value="ECO:0007669"/>
    <property type="project" value="InterPro"/>
</dbReference>
<gene>
    <name evidence="6" type="ORF">FRX31_018464</name>
</gene>
<evidence type="ECO:0000256" key="2">
    <source>
        <dbReference type="ARBA" id="ARBA00022679"/>
    </source>
</evidence>
<dbReference type="EMBL" id="JABWDY010022101">
    <property type="protein sequence ID" value="KAF5191949.1"/>
    <property type="molecule type" value="Genomic_DNA"/>
</dbReference>
<evidence type="ECO:0000313" key="6">
    <source>
        <dbReference type="EMBL" id="KAF5191949.1"/>
    </source>
</evidence>
<protein>
    <recommendedName>
        <fullName evidence="4">Glycosyltransferase</fullName>
        <ecNumber evidence="4">2.4.1.-</ecNumber>
    </recommendedName>
</protein>
<dbReference type="Proteomes" id="UP000554482">
    <property type="component" value="Unassembled WGS sequence"/>
</dbReference>
<dbReference type="AlphaFoldDB" id="A0A7J6W3I6"/>
<dbReference type="EC" id="2.4.1.-" evidence="4"/>
<organism evidence="6 7">
    <name type="scientific">Thalictrum thalictroides</name>
    <name type="common">Rue-anemone</name>
    <name type="synonym">Anemone thalictroides</name>
    <dbReference type="NCBI Taxonomy" id="46969"/>
    <lineage>
        <taxon>Eukaryota</taxon>
        <taxon>Viridiplantae</taxon>
        <taxon>Streptophyta</taxon>
        <taxon>Embryophyta</taxon>
        <taxon>Tracheophyta</taxon>
        <taxon>Spermatophyta</taxon>
        <taxon>Magnoliopsida</taxon>
        <taxon>Ranunculales</taxon>
        <taxon>Ranunculaceae</taxon>
        <taxon>Thalictroideae</taxon>
        <taxon>Thalictrum</taxon>
    </lineage>
</organism>
<dbReference type="PANTHER" id="PTHR48049">
    <property type="entry name" value="GLYCOSYLTRANSFERASE"/>
    <property type="match status" value="1"/>
</dbReference>
<dbReference type="PANTHER" id="PTHR48049:SF91">
    <property type="entry name" value="UDP-GLYCOSYLTRANSFERASE 79B7-RELATED"/>
    <property type="match status" value="1"/>
</dbReference>
<name>A0A7J6W3I6_THATH</name>
<dbReference type="Gene3D" id="3.40.50.2000">
    <property type="entry name" value="Glycogen Phosphorylase B"/>
    <property type="match status" value="2"/>
</dbReference>
<evidence type="ECO:0000256" key="3">
    <source>
        <dbReference type="RuleBase" id="RU003718"/>
    </source>
</evidence>
<dbReference type="Pfam" id="PF00201">
    <property type="entry name" value="UDPGT"/>
    <property type="match status" value="1"/>
</dbReference>
<comment type="caution">
    <text evidence="6">The sequence shown here is derived from an EMBL/GenBank/DDBJ whole genome shotgun (WGS) entry which is preliminary data.</text>
</comment>
<dbReference type="SUPFAM" id="SSF53756">
    <property type="entry name" value="UDP-Glycosyltransferase/glycogen phosphorylase"/>
    <property type="match status" value="1"/>
</dbReference>
<keyword evidence="7" id="KW-1185">Reference proteome</keyword>
<reference evidence="6 7" key="1">
    <citation type="submission" date="2020-06" db="EMBL/GenBank/DDBJ databases">
        <title>Transcriptomic and genomic resources for Thalictrum thalictroides and T. hernandezii: Facilitating candidate gene discovery in an emerging model plant lineage.</title>
        <authorList>
            <person name="Arias T."/>
            <person name="Riano-Pachon D.M."/>
            <person name="Di Stilio V.S."/>
        </authorList>
    </citation>
    <scope>NUCLEOTIDE SEQUENCE [LARGE SCALE GENOMIC DNA]</scope>
    <source>
        <strain evidence="7">cv. WT478/WT964</strain>
        <tissue evidence="6">Leaves</tissue>
    </source>
</reference>
<dbReference type="FunFam" id="3.40.50.2000:FF:000037">
    <property type="entry name" value="Glycosyltransferase"/>
    <property type="match status" value="1"/>
</dbReference>
<dbReference type="InterPro" id="IPR035595">
    <property type="entry name" value="UDP_glycos_trans_CS"/>
</dbReference>
<evidence type="ECO:0000256" key="4">
    <source>
        <dbReference type="RuleBase" id="RU362057"/>
    </source>
</evidence>
<feature type="chain" id="PRO_5029452186" description="Glycosyltransferase" evidence="5">
    <location>
        <begin position="20"/>
        <end position="461"/>
    </location>
</feature>
<evidence type="ECO:0000256" key="1">
    <source>
        <dbReference type="ARBA" id="ARBA00009995"/>
    </source>
</evidence>
<keyword evidence="5" id="KW-0732">Signal</keyword>
<proteinExistence type="inferred from homology"/>
<dbReference type="CDD" id="cd03784">
    <property type="entry name" value="GT1_Gtf-like"/>
    <property type="match status" value="1"/>
</dbReference>
<dbReference type="InterPro" id="IPR002213">
    <property type="entry name" value="UDP_glucos_trans"/>
</dbReference>
<evidence type="ECO:0000256" key="5">
    <source>
        <dbReference type="SAM" id="SignalP"/>
    </source>
</evidence>
<sequence>MVTSTVVLHVAMLPWFATGHITPFVTLSNKLAEKGHKISLFIPAKTQNKFNHLNLHPHLIQFIPVTVPHVDGLPSGAETMSDISLDKFNFLQHAFDLTQDEVEVAFRSLKPNFVIYDFAYWIPKIAHPLGIKAIFFSTCGAIPLLSFVPSMMTPADDHQRLELLPVPEIYPCSSSAKLLPYETKNSGIDALTEYNGRISIVMRVFTAMTESDILCFRCCKEMENPYLNYLQSHYNDKPVLAIGPLLSSDTSTILEERWANWLGCFEKGSVVYCAFGSECVLEKNQFQELVLGLEKTGFPFLVRLRPPFGAETLEEALPEGFQERVRGRGVVHERWVQQKLILSHPSVGCFVSHCGFGSVWDSLMSTCQIVLVPQSSDQFIQTKFLTKGLKVAVNVERREEDGWYTKEDVCKAVKLVMDEGSEVGEEVRANHIKLRQEFLVEGFESSYIDNFINKLQDHCHA</sequence>
<evidence type="ECO:0000313" key="7">
    <source>
        <dbReference type="Proteomes" id="UP000554482"/>
    </source>
</evidence>
<keyword evidence="3" id="KW-0328">Glycosyltransferase</keyword>
<dbReference type="PROSITE" id="PS00375">
    <property type="entry name" value="UDPGT"/>
    <property type="match status" value="1"/>
</dbReference>
<dbReference type="OrthoDB" id="5835829at2759"/>
<comment type="similarity">
    <text evidence="1 3">Belongs to the UDP-glycosyltransferase family.</text>
</comment>
<accession>A0A7J6W3I6</accession>
<dbReference type="InterPro" id="IPR050481">
    <property type="entry name" value="UDP-glycosyltransf_plant"/>
</dbReference>
<keyword evidence="2 3" id="KW-0808">Transferase</keyword>
<feature type="signal peptide" evidence="5">
    <location>
        <begin position="1"/>
        <end position="19"/>
    </location>
</feature>